<protein>
    <recommendedName>
        <fullName evidence="3">Zinc finger protein</fullName>
    </recommendedName>
</protein>
<evidence type="ECO:0000313" key="1">
    <source>
        <dbReference type="EMBL" id="AKB43839.1"/>
    </source>
</evidence>
<evidence type="ECO:0008006" key="3">
    <source>
        <dbReference type="Google" id="ProtNLM"/>
    </source>
</evidence>
<dbReference type="HOGENOM" id="CLU_184564_0_0_2"/>
<dbReference type="EMBL" id="CP009520">
    <property type="protein sequence ID" value="AKB43839.1"/>
    <property type="molecule type" value="Genomic_DNA"/>
</dbReference>
<dbReference type="Proteomes" id="UP000033096">
    <property type="component" value="Chromosome"/>
</dbReference>
<keyword evidence="2" id="KW-1185">Reference proteome</keyword>
<name>A0A0E3Q3B8_9EURY</name>
<gene>
    <name evidence="1" type="ORF">MSVAZ_1570</name>
</gene>
<evidence type="ECO:0000313" key="2">
    <source>
        <dbReference type="Proteomes" id="UP000033096"/>
    </source>
</evidence>
<organism evidence="1 2">
    <name type="scientific">Methanosarcina vacuolata Z-761</name>
    <dbReference type="NCBI Taxonomy" id="1434123"/>
    <lineage>
        <taxon>Archaea</taxon>
        <taxon>Methanobacteriati</taxon>
        <taxon>Methanobacteriota</taxon>
        <taxon>Stenosarchaea group</taxon>
        <taxon>Methanomicrobia</taxon>
        <taxon>Methanosarcinales</taxon>
        <taxon>Methanosarcinaceae</taxon>
        <taxon>Methanosarcina</taxon>
    </lineage>
</organism>
<dbReference type="PATRIC" id="fig|1434123.4.peg.1887"/>
<proteinExistence type="predicted"/>
<reference evidence="1 2" key="1">
    <citation type="submission" date="2014-07" db="EMBL/GenBank/DDBJ databases">
        <title>Methanogenic archaea and the global carbon cycle.</title>
        <authorList>
            <person name="Henriksen J.R."/>
            <person name="Luke J."/>
            <person name="Reinhart S."/>
            <person name="Benedict M.N."/>
            <person name="Youngblut N.D."/>
            <person name="Metcalf M.E."/>
            <person name="Whitaker R.J."/>
            <person name="Metcalf W.W."/>
        </authorList>
    </citation>
    <scope>NUCLEOTIDE SEQUENCE [LARGE SCALE GENOMIC DNA]</scope>
    <source>
        <strain evidence="1 2">Z-761</strain>
    </source>
</reference>
<dbReference type="PIRSF" id="PIRSF037465">
    <property type="entry name" value="UCP037465_Znf"/>
    <property type="match status" value="1"/>
</dbReference>
<dbReference type="AlphaFoldDB" id="A0A0E3Q3B8"/>
<sequence>MLKCYDCSEENKVSEAVGVCIVCGKGLCMDHIKEVELPMKGGYPLPHLTLKKDLPRMMCRECIDATIGDIGCV</sequence>
<dbReference type="RefSeq" id="WP_052725385.1">
    <property type="nucleotide sequence ID" value="NZ_CP009520.1"/>
</dbReference>
<accession>A0A0E3Q3B8</accession>
<dbReference type="InterPro" id="IPR017211">
    <property type="entry name" value="UCP037465_Znf"/>
</dbReference>
<dbReference type="Pfam" id="PF09947">
    <property type="entry name" value="DUF2180"/>
    <property type="match status" value="1"/>
</dbReference>
<dbReference type="GeneID" id="24810003"/>
<dbReference type="STRING" id="1434123.MSVAZ_1570"/>
<dbReference type="KEGG" id="mvc:MSVAZ_1570"/>